<evidence type="ECO:0000256" key="9">
    <source>
        <dbReference type="SAM" id="Phobius"/>
    </source>
</evidence>
<feature type="domain" description="HAMP" evidence="11">
    <location>
        <begin position="199"/>
        <end position="256"/>
    </location>
</feature>
<sequence length="487" mass="54805">MRLTLYKKLAAMLFVTFLLICMLFIWWTQALSQVSKSQAEQQLHLSLAQHLVADNPLIREGVYDYEGLSNLFHTLMILGPAFEFYFVSPEGNLLTYSAEPGEIKREKIDITPLQQLLITNNTLPILGDDPRSTHGSKIFSVAPVTNKDILQGYLYIIIGSSKYNNIIEQLKSSEKVMLGTLWLLGTLLLLLAIALFLLNKITNPIARLTRYIDRVSQNQFDISPDAQINWPAKNDEIHRLGRSVNAMLDKIQYQLTTLNDKNEQRKKFLSQLSHDLRTPLASLKGYIELTEKQTTDKTIMENLKVASKNINQLNHLIDQIFELAHLEAGHAKMNIETFNLLEVIYDVAAKFKLKAEANQLQIVISPIQSTIAITSDIGKLDRVLSNLIDNAIRHTQAGGKISLILEEHEGYAHVKVNDTGIGISEMDLQHIFDASFQGKNSNSNRKHNAGLGLAITSELIRILKGRISVASMINEGTQFKIILPLNK</sequence>
<keyword evidence="9" id="KW-1133">Transmembrane helix</keyword>
<dbReference type="CDD" id="cd00082">
    <property type="entry name" value="HisKA"/>
    <property type="match status" value="1"/>
</dbReference>
<keyword evidence="13" id="KW-1185">Reference proteome</keyword>
<evidence type="ECO:0000313" key="13">
    <source>
        <dbReference type="Proteomes" id="UP000660708"/>
    </source>
</evidence>
<evidence type="ECO:0000256" key="2">
    <source>
        <dbReference type="ARBA" id="ARBA00004370"/>
    </source>
</evidence>
<feature type="transmembrane region" description="Helical" evidence="9">
    <location>
        <begin position="176"/>
        <end position="198"/>
    </location>
</feature>
<dbReference type="GO" id="GO:0005886">
    <property type="term" value="C:plasma membrane"/>
    <property type="evidence" value="ECO:0007669"/>
    <property type="project" value="UniProtKB-ARBA"/>
</dbReference>
<evidence type="ECO:0000256" key="3">
    <source>
        <dbReference type="ARBA" id="ARBA00012438"/>
    </source>
</evidence>
<reference evidence="12 13" key="1">
    <citation type="submission" date="2015-06" db="EMBL/GenBank/DDBJ databases">
        <title>Genome sequence of Pseudoalteromonas peptidolytica.</title>
        <authorList>
            <person name="Xie B.-B."/>
            <person name="Rong J.-C."/>
            <person name="Qin Q.-L."/>
            <person name="Zhang Y.-Z."/>
        </authorList>
    </citation>
    <scope>NUCLEOTIDE SEQUENCE [LARGE SCALE GENOMIC DNA]</scope>
    <source>
        <strain evidence="12 13">F12-50-A1</strain>
    </source>
</reference>
<dbReference type="SMART" id="SM00304">
    <property type="entry name" value="HAMP"/>
    <property type="match status" value="1"/>
</dbReference>
<comment type="subcellular location">
    <subcellularLocation>
        <location evidence="2">Membrane</location>
    </subcellularLocation>
</comment>
<keyword evidence="8 9" id="KW-0472">Membrane</keyword>
<gene>
    <name evidence="12" type="ORF">PPEP_a4059</name>
</gene>
<dbReference type="CDD" id="cd00075">
    <property type="entry name" value="HATPase"/>
    <property type="match status" value="1"/>
</dbReference>
<dbReference type="Gene3D" id="6.10.340.10">
    <property type="match status" value="1"/>
</dbReference>
<dbReference type="AlphaFoldDB" id="A0A8I0MXN1"/>
<dbReference type="PANTHER" id="PTHR43547">
    <property type="entry name" value="TWO-COMPONENT HISTIDINE KINASE"/>
    <property type="match status" value="1"/>
</dbReference>
<dbReference type="PROSITE" id="PS50885">
    <property type="entry name" value="HAMP"/>
    <property type="match status" value="1"/>
</dbReference>
<comment type="catalytic activity">
    <reaction evidence="1">
        <text>ATP + protein L-histidine = ADP + protein N-phospho-L-histidine.</text>
        <dbReference type="EC" id="2.7.13.3"/>
    </reaction>
</comment>
<dbReference type="FunFam" id="1.10.287.130:FF:000001">
    <property type="entry name" value="Two-component sensor histidine kinase"/>
    <property type="match status" value="1"/>
</dbReference>
<dbReference type="PRINTS" id="PR00344">
    <property type="entry name" value="BCTRLSENSOR"/>
</dbReference>
<name>A0A8I0MXN1_9GAMM</name>
<dbReference type="Gene3D" id="1.10.287.130">
    <property type="match status" value="1"/>
</dbReference>
<keyword evidence="5" id="KW-0808">Transferase</keyword>
<dbReference type="InterPro" id="IPR003660">
    <property type="entry name" value="HAMP_dom"/>
</dbReference>
<accession>A0A8I0MXN1</accession>
<dbReference type="RefSeq" id="WP_147391335.1">
    <property type="nucleotide sequence ID" value="NZ_AQHF01000025.1"/>
</dbReference>
<keyword evidence="9" id="KW-0812">Transmembrane</keyword>
<evidence type="ECO:0000256" key="8">
    <source>
        <dbReference type="ARBA" id="ARBA00023136"/>
    </source>
</evidence>
<evidence type="ECO:0000256" key="4">
    <source>
        <dbReference type="ARBA" id="ARBA00022553"/>
    </source>
</evidence>
<dbReference type="InterPro" id="IPR003594">
    <property type="entry name" value="HATPase_dom"/>
</dbReference>
<dbReference type="SUPFAM" id="SSF47384">
    <property type="entry name" value="Homodimeric domain of signal transducing histidine kinase"/>
    <property type="match status" value="1"/>
</dbReference>
<dbReference type="InterPro" id="IPR005467">
    <property type="entry name" value="His_kinase_dom"/>
</dbReference>
<dbReference type="Proteomes" id="UP000660708">
    <property type="component" value="Unassembled WGS sequence"/>
</dbReference>
<comment type="caution">
    <text evidence="12">The sequence shown here is derived from an EMBL/GenBank/DDBJ whole genome shotgun (WGS) entry which is preliminary data.</text>
</comment>
<dbReference type="Pfam" id="PF00512">
    <property type="entry name" value="HisKA"/>
    <property type="match status" value="1"/>
</dbReference>
<keyword evidence="6" id="KW-0418">Kinase</keyword>
<proteinExistence type="predicted"/>
<keyword evidence="7" id="KW-0902">Two-component regulatory system</keyword>
<dbReference type="PANTHER" id="PTHR43547:SF2">
    <property type="entry name" value="HYBRID SIGNAL TRANSDUCTION HISTIDINE KINASE C"/>
    <property type="match status" value="1"/>
</dbReference>
<dbReference type="InterPro" id="IPR036097">
    <property type="entry name" value="HisK_dim/P_sf"/>
</dbReference>
<dbReference type="GO" id="GO:0000155">
    <property type="term" value="F:phosphorelay sensor kinase activity"/>
    <property type="evidence" value="ECO:0007669"/>
    <property type="project" value="InterPro"/>
</dbReference>
<evidence type="ECO:0000256" key="1">
    <source>
        <dbReference type="ARBA" id="ARBA00000085"/>
    </source>
</evidence>
<dbReference type="CDD" id="cd06225">
    <property type="entry name" value="HAMP"/>
    <property type="match status" value="1"/>
</dbReference>
<dbReference type="InterPro" id="IPR036890">
    <property type="entry name" value="HATPase_C_sf"/>
</dbReference>
<evidence type="ECO:0000256" key="7">
    <source>
        <dbReference type="ARBA" id="ARBA00023012"/>
    </source>
</evidence>
<dbReference type="PROSITE" id="PS50109">
    <property type="entry name" value="HIS_KIN"/>
    <property type="match status" value="1"/>
</dbReference>
<evidence type="ECO:0000259" key="11">
    <source>
        <dbReference type="PROSITE" id="PS50885"/>
    </source>
</evidence>
<evidence type="ECO:0000259" key="10">
    <source>
        <dbReference type="PROSITE" id="PS50109"/>
    </source>
</evidence>
<dbReference type="SMART" id="SM00388">
    <property type="entry name" value="HisKA"/>
    <property type="match status" value="1"/>
</dbReference>
<feature type="domain" description="Histidine kinase" evidence="10">
    <location>
        <begin position="271"/>
        <end position="487"/>
    </location>
</feature>
<dbReference type="Pfam" id="PF00672">
    <property type="entry name" value="HAMP"/>
    <property type="match status" value="1"/>
</dbReference>
<keyword evidence="4" id="KW-0597">Phosphoprotein</keyword>
<dbReference type="SUPFAM" id="SSF158472">
    <property type="entry name" value="HAMP domain-like"/>
    <property type="match status" value="1"/>
</dbReference>
<dbReference type="Pfam" id="PF02518">
    <property type="entry name" value="HATPase_c"/>
    <property type="match status" value="1"/>
</dbReference>
<dbReference type="Gene3D" id="3.30.565.10">
    <property type="entry name" value="Histidine kinase-like ATPase, C-terminal domain"/>
    <property type="match status" value="1"/>
</dbReference>
<dbReference type="InterPro" id="IPR003661">
    <property type="entry name" value="HisK_dim/P_dom"/>
</dbReference>
<dbReference type="SUPFAM" id="SSF55874">
    <property type="entry name" value="ATPase domain of HSP90 chaperone/DNA topoisomerase II/histidine kinase"/>
    <property type="match status" value="1"/>
</dbReference>
<dbReference type="EC" id="2.7.13.3" evidence="3"/>
<evidence type="ECO:0000256" key="5">
    <source>
        <dbReference type="ARBA" id="ARBA00022679"/>
    </source>
</evidence>
<evidence type="ECO:0000256" key="6">
    <source>
        <dbReference type="ARBA" id="ARBA00022777"/>
    </source>
</evidence>
<dbReference type="SMART" id="SM00387">
    <property type="entry name" value="HATPase_c"/>
    <property type="match status" value="1"/>
</dbReference>
<dbReference type="InterPro" id="IPR004358">
    <property type="entry name" value="Sig_transdc_His_kin-like_C"/>
</dbReference>
<evidence type="ECO:0000313" key="12">
    <source>
        <dbReference type="EMBL" id="MBE0347065.1"/>
    </source>
</evidence>
<dbReference type="FunFam" id="3.30.565.10:FF:000006">
    <property type="entry name" value="Sensor histidine kinase WalK"/>
    <property type="match status" value="1"/>
</dbReference>
<organism evidence="12 13">
    <name type="scientific">Pseudoalteromonas peptidolytica F12-50-A1</name>
    <dbReference type="NCBI Taxonomy" id="1315280"/>
    <lineage>
        <taxon>Bacteria</taxon>
        <taxon>Pseudomonadati</taxon>
        <taxon>Pseudomonadota</taxon>
        <taxon>Gammaproteobacteria</taxon>
        <taxon>Alteromonadales</taxon>
        <taxon>Pseudoalteromonadaceae</taxon>
        <taxon>Pseudoalteromonas</taxon>
    </lineage>
</organism>
<dbReference type="EMBL" id="AQHF01000025">
    <property type="protein sequence ID" value="MBE0347065.1"/>
    <property type="molecule type" value="Genomic_DNA"/>
</dbReference>
<protein>
    <recommendedName>
        <fullName evidence="3">histidine kinase</fullName>
        <ecNumber evidence="3">2.7.13.3</ecNumber>
    </recommendedName>
</protein>